<keyword evidence="2" id="KW-1185">Reference proteome</keyword>
<evidence type="ECO:0000313" key="2">
    <source>
        <dbReference type="Proteomes" id="UP000184497"/>
    </source>
</evidence>
<dbReference type="EMBL" id="FRAQ01000002">
    <property type="protein sequence ID" value="SHK65219.1"/>
    <property type="molecule type" value="Genomic_DNA"/>
</dbReference>
<dbReference type="InterPro" id="IPR014969">
    <property type="entry name" value="DNA_S_DndE"/>
</dbReference>
<dbReference type="RefSeq" id="WP_072798372.1">
    <property type="nucleotide sequence ID" value="NZ_FRAQ01000002.1"/>
</dbReference>
<organism evidence="1 2">
    <name type="scientific">Marinobacter antarcticus</name>
    <dbReference type="NCBI Taxonomy" id="564117"/>
    <lineage>
        <taxon>Bacteria</taxon>
        <taxon>Pseudomonadati</taxon>
        <taxon>Pseudomonadota</taxon>
        <taxon>Gammaproteobacteria</taxon>
        <taxon>Pseudomonadales</taxon>
        <taxon>Marinobacteraceae</taxon>
        <taxon>Marinobacter</taxon>
    </lineage>
</organism>
<dbReference type="Proteomes" id="UP000184497">
    <property type="component" value="Unassembled WGS sequence"/>
</dbReference>
<dbReference type="OrthoDB" id="9181877at2"/>
<dbReference type="Gene3D" id="1.10.1220.160">
    <property type="entry name" value="DNA sulphur modification protein DndE"/>
    <property type="match status" value="1"/>
</dbReference>
<dbReference type="Pfam" id="PF08870">
    <property type="entry name" value="DndE"/>
    <property type="match status" value="1"/>
</dbReference>
<dbReference type="InterPro" id="IPR038472">
    <property type="entry name" value="DndE_sf"/>
</dbReference>
<dbReference type="STRING" id="564117.SAMN05216369_2651"/>
<sequence length="116" mass="13421">MFPTRLQLNKKTWDRLQYLQTRTKLTPNVTARLAITLALRDIRTATINIKKPEQVHVINRDTLFGEHEDAYAAMIKQFCSEQEVTADINDVVRSLIDNGLHKIGHLKTFSDLRTVF</sequence>
<name>A0A1M6U7S5_9GAMM</name>
<accession>A0A1M6U7S5</accession>
<reference evidence="2" key="1">
    <citation type="submission" date="2016-11" db="EMBL/GenBank/DDBJ databases">
        <authorList>
            <person name="Varghese N."/>
            <person name="Submissions S."/>
        </authorList>
    </citation>
    <scope>NUCLEOTIDE SEQUENCE [LARGE SCALE GENOMIC DNA]</scope>
    <source>
        <strain evidence="2">CGMCC 1.10835</strain>
    </source>
</reference>
<gene>
    <name evidence="1" type="ORF">SAMN05216369_2651</name>
</gene>
<protein>
    <submittedName>
        <fullName evidence="1">DNA sulfur modification protein DndE</fullName>
    </submittedName>
</protein>
<dbReference type="AlphaFoldDB" id="A0A1M6U7S5"/>
<evidence type="ECO:0000313" key="1">
    <source>
        <dbReference type="EMBL" id="SHK65219.1"/>
    </source>
</evidence>
<proteinExistence type="predicted"/>